<feature type="transmembrane region" description="Helical" evidence="1">
    <location>
        <begin position="139"/>
        <end position="159"/>
    </location>
</feature>
<dbReference type="Proteomes" id="UP000198619">
    <property type="component" value="Unassembled WGS sequence"/>
</dbReference>
<name>A0A1I0XBX9_9CLOT</name>
<evidence type="ECO:0000256" key="1">
    <source>
        <dbReference type="SAM" id="Phobius"/>
    </source>
</evidence>
<keyword evidence="1" id="KW-0472">Membrane</keyword>
<feature type="transmembrane region" description="Helical" evidence="1">
    <location>
        <begin position="211"/>
        <end position="231"/>
    </location>
</feature>
<dbReference type="OrthoDB" id="9781996at2"/>
<protein>
    <recommendedName>
        <fullName evidence="4">ABC-2 type transport system permease protein</fullName>
    </recommendedName>
</protein>
<feature type="transmembrane region" description="Helical" evidence="1">
    <location>
        <begin position="16"/>
        <end position="36"/>
    </location>
</feature>
<keyword evidence="1" id="KW-1133">Transmembrane helix</keyword>
<proteinExistence type="predicted"/>
<evidence type="ECO:0008006" key="4">
    <source>
        <dbReference type="Google" id="ProtNLM"/>
    </source>
</evidence>
<reference evidence="2 3" key="1">
    <citation type="submission" date="2016-10" db="EMBL/GenBank/DDBJ databases">
        <authorList>
            <person name="de Groot N.N."/>
        </authorList>
    </citation>
    <scope>NUCLEOTIDE SEQUENCE [LARGE SCALE GENOMIC DNA]</scope>
    <source>
        <strain evidence="2 3">DSM 12271</strain>
    </source>
</reference>
<evidence type="ECO:0000313" key="2">
    <source>
        <dbReference type="EMBL" id="SFA98481.1"/>
    </source>
</evidence>
<dbReference type="Pfam" id="PF12730">
    <property type="entry name" value="ABC2_membrane_4"/>
    <property type="match status" value="1"/>
</dbReference>
<feature type="transmembrane region" description="Helical" evidence="1">
    <location>
        <begin position="99"/>
        <end position="119"/>
    </location>
</feature>
<dbReference type="PANTHER" id="PTHR37305">
    <property type="entry name" value="INTEGRAL MEMBRANE PROTEIN-RELATED"/>
    <property type="match status" value="1"/>
</dbReference>
<sequence length="239" mass="27121">MELFKAELLKIKHTSVFQLAVFLPMISIIMGVNFYSNMKERMTDMLSLDVVSSVSFISFVGFLLPLIIIYVAITIGRIENINNGWKQILTMPIKRENLYIAKYLVLLLIFTISIVSYLVEYTIGVYLIGIKDIIPINEIINMVYVFVASQPFICLLFVLSNRFNSVSVPIGVGMTFVLSSAIIVQSKYWIYAPWTYALVVGQQGLSLITEILPIISVSLVLFAIIFFFDIVSFKKKDII</sequence>
<keyword evidence="3" id="KW-1185">Reference proteome</keyword>
<dbReference type="CDD" id="cd21809">
    <property type="entry name" value="ABC-2_lan_permease-like"/>
    <property type="match status" value="1"/>
</dbReference>
<feature type="transmembrane region" description="Helical" evidence="1">
    <location>
        <begin position="56"/>
        <end position="78"/>
    </location>
</feature>
<dbReference type="PANTHER" id="PTHR37305:SF1">
    <property type="entry name" value="MEMBRANE PROTEIN"/>
    <property type="match status" value="1"/>
</dbReference>
<accession>A0A1I0XBX9</accession>
<dbReference type="RefSeq" id="WP_090039897.1">
    <property type="nucleotide sequence ID" value="NZ_FOKI01000008.1"/>
</dbReference>
<keyword evidence="1" id="KW-0812">Transmembrane</keyword>
<dbReference type="EMBL" id="FOKI01000008">
    <property type="protein sequence ID" value="SFA98481.1"/>
    <property type="molecule type" value="Genomic_DNA"/>
</dbReference>
<feature type="transmembrane region" description="Helical" evidence="1">
    <location>
        <begin position="166"/>
        <end position="191"/>
    </location>
</feature>
<organism evidence="2 3">
    <name type="scientific">Clostridium frigidicarnis</name>
    <dbReference type="NCBI Taxonomy" id="84698"/>
    <lineage>
        <taxon>Bacteria</taxon>
        <taxon>Bacillati</taxon>
        <taxon>Bacillota</taxon>
        <taxon>Clostridia</taxon>
        <taxon>Eubacteriales</taxon>
        <taxon>Clostridiaceae</taxon>
        <taxon>Clostridium</taxon>
    </lineage>
</organism>
<dbReference type="AlphaFoldDB" id="A0A1I0XBX9"/>
<dbReference type="STRING" id="84698.SAMN04488528_10085"/>
<evidence type="ECO:0000313" key="3">
    <source>
        <dbReference type="Proteomes" id="UP000198619"/>
    </source>
</evidence>
<gene>
    <name evidence="2" type="ORF">SAMN04488528_10085</name>
</gene>